<gene>
    <name evidence="2" type="ORF">JIM95_07635</name>
</gene>
<sequence>MRTSDDLATSGTTTGGFSIRRCLNTAVETFLTNTWGWLGYGIIAILFAPPTLRNEDSGGFSATAESSAGAVINGAISTALFALGFTFIIRAALRDTAGNGDNTDREHGNAFPVLLLIGAAFLTVQAAVIHVTDLLGPEWALIDGPWYFRLRLTALIITAVSVLLLPFVLFAPFCCSAGATVGESLARGFAMGRAHYLRLVALLLVCIPVLIAGALALGVGLLVSIPVAILTVAAAYRTVCGETNATGDARGPAIER</sequence>
<organism evidence="2 3">
    <name type="scientific">Corynebacterium antarcticum</name>
    <dbReference type="NCBI Taxonomy" id="2800405"/>
    <lineage>
        <taxon>Bacteria</taxon>
        <taxon>Bacillati</taxon>
        <taxon>Actinomycetota</taxon>
        <taxon>Actinomycetes</taxon>
        <taxon>Mycobacteriales</taxon>
        <taxon>Corynebacteriaceae</taxon>
        <taxon>Corynebacterium</taxon>
    </lineage>
</organism>
<name>A0ABS1FLZ2_9CORY</name>
<accession>A0ABS1FLZ2</accession>
<keyword evidence="1" id="KW-1133">Transmembrane helix</keyword>
<feature type="transmembrane region" description="Helical" evidence="1">
    <location>
        <begin position="196"/>
        <end position="229"/>
    </location>
</feature>
<keyword evidence="1" id="KW-0472">Membrane</keyword>
<evidence type="ECO:0008006" key="4">
    <source>
        <dbReference type="Google" id="ProtNLM"/>
    </source>
</evidence>
<evidence type="ECO:0000313" key="3">
    <source>
        <dbReference type="Proteomes" id="UP000650005"/>
    </source>
</evidence>
<protein>
    <recommendedName>
        <fullName evidence="4">DUF624 domain-containing protein</fullName>
    </recommendedName>
</protein>
<feature type="transmembrane region" description="Helical" evidence="1">
    <location>
        <begin position="152"/>
        <end position="175"/>
    </location>
</feature>
<keyword evidence="1" id="KW-0812">Transmembrane</keyword>
<proteinExistence type="predicted"/>
<dbReference type="EMBL" id="JAENIP010000013">
    <property type="protein sequence ID" value="MBK1844450.1"/>
    <property type="molecule type" value="Genomic_DNA"/>
</dbReference>
<keyword evidence="3" id="KW-1185">Reference proteome</keyword>
<dbReference type="Proteomes" id="UP000650005">
    <property type="component" value="Unassembled WGS sequence"/>
</dbReference>
<reference evidence="2" key="1">
    <citation type="submission" date="2021-01" db="EMBL/GenBank/DDBJ databases">
        <title>Characterization of Corynebacterium spp. from penguins.</title>
        <authorList>
            <person name="Svec P."/>
        </authorList>
    </citation>
    <scope>NUCLEOTIDE SEQUENCE</scope>
    <source>
        <strain evidence="2">CCM 8835</strain>
    </source>
</reference>
<comment type="caution">
    <text evidence="2">The sequence shown here is derived from an EMBL/GenBank/DDBJ whole genome shotgun (WGS) entry which is preliminary data.</text>
</comment>
<feature type="transmembrane region" description="Helical" evidence="1">
    <location>
        <begin position="68"/>
        <end position="89"/>
    </location>
</feature>
<feature type="transmembrane region" description="Helical" evidence="1">
    <location>
        <begin position="110"/>
        <end position="132"/>
    </location>
</feature>
<evidence type="ECO:0000256" key="1">
    <source>
        <dbReference type="SAM" id="Phobius"/>
    </source>
</evidence>
<evidence type="ECO:0000313" key="2">
    <source>
        <dbReference type="EMBL" id="MBK1844450.1"/>
    </source>
</evidence>
<feature type="transmembrane region" description="Helical" evidence="1">
    <location>
        <begin position="30"/>
        <end position="48"/>
    </location>
</feature>
<dbReference type="RefSeq" id="WP_200259036.1">
    <property type="nucleotide sequence ID" value="NZ_JAENIP020000003.1"/>
</dbReference>